<keyword evidence="3" id="KW-0645">Protease</keyword>
<evidence type="ECO:0000256" key="6">
    <source>
        <dbReference type="SAM" id="MobiDB-lite"/>
    </source>
</evidence>
<organism evidence="8 9">
    <name type="scientific">Hucho hucho</name>
    <name type="common">huchen</name>
    <dbReference type="NCBI Taxonomy" id="62062"/>
    <lineage>
        <taxon>Eukaryota</taxon>
        <taxon>Metazoa</taxon>
        <taxon>Chordata</taxon>
        <taxon>Craniata</taxon>
        <taxon>Vertebrata</taxon>
        <taxon>Euteleostomi</taxon>
        <taxon>Actinopterygii</taxon>
        <taxon>Neopterygii</taxon>
        <taxon>Teleostei</taxon>
        <taxon>Protacanthopterygii</taxon>
        <taxon>Salmoniformes</taxon>
        <taxon>Salmonidae</taxon>
        <taxon>Salmoninae</taxon>
        <taxon>Hucho</taxon>
    </lineage>
</organism>
<dbReference type="PANTHER" id="PTHR46896:SF1">
    <property type="entry name" value="SENTRIN-SPECIFIC PROTEASE 6"/>
    <property type="match status" value="1"/>
</dbReference>
<dbReference type="GO" id="GO:0090234">
    <property type="term" value="P:regulation of kinetochore assembly"/>
    <property type="evidence" value="ECO:0007669"/>
    <property type="project" value="TreeGrafter"/>
</dbReference>
<evidence type="ECO:0000256" key="5">
    <source>
        <dbReference type="ARBA" id="ARBA00022801"/>
    </source>
</evidence>
<protein>
    <recommendedName>
        <fullName evidence="7">Ubiquitin-like protease family profile domain-containing protein</fullName>
    </recommendedName>
</protein>
<dbReference type="InterPro" id="IPR038765">
    <property type="entry name" value="Papain-like_cys_pep_sf"/>
</dbReference>
<dbReference type="GO" id="GO:0006508">
    <property type="term" value="P:proteolysis"/>
    <property type="evidence" value="ECO:0007669"/>
    <property type="project" value="UniProtKB-KW"/>
</dbReference>
<dbReference type="AlphaFoldDB" id="A0A4W5RJM8"/>
<keyword evidence="2" id="KW-0597">Phosphoprotein</keyword>
<dbReference type="Ensembl" id="ENSHHUT00000092946.1">
    <property type="protein sequence ID" value="ENSHHUP00000090151.1"/>
    <property type="gene ID" value="ENSHHUG00000052057.1"/>
</dbReference>
<sequence length="952" mass="105631">MKKRCANKPLKRSLKGNAIGFNMLGIGKMPSSQTGAVHFSTVLNHSDYYFLSQVPSPKVVVQGRIFQHAFTPALVHQNNAQRIDSALCHLTKELPKKNPSLLQPAVVLSGDDKEETSVFSVTPTSGTSHSSPTPSGGSLETVDDDDDITSNYFANSKTRLPRKKRMKDPFGKLVPDKPTTKRRRVKQDHPTSPPPKKTSADISEGIDVVCRCMRVGTMRRTPPKHVTFTAEYIQIDEQVRLWSYSLASCAWCHARSLPALFLKTTSGESQRLRLLLKMSRANGGAWYDSKGQYLGENYIILVFENMLSDMEKVELEKIFREIGRANKAPEDFTVQLPFVEANRILMHSSHPTPEKQVSGPIACPPKSPRPASSFLDKVSQAISGPSKPPTSDAFQQQFLDSICGSSTQTPSSKPLTPRWIAPAPPLISLAPPQISLAPPQIYFALPRISPLPARLSPLPARLSPLPARLSPLPASLSLPPASLSLPPASLSLPPASLSLPPASLSPPPASLSPPPACLSPAPIQVLDDDEIVEIESTFKGPVKRIILYPPPPARGGISVTNEDLHCLNEGEFLNDVIIDFYLKYLVSAVLKEEDANRSHMFSSFFYKSLTQTEQRKTPCSEDLPVKKRRHNRVRTWTRNVDLFQKDFIFVPINESAHWFLAVICFPGLEDLQQEPQSLQQQDPLSPDSPFPAWLEEAESSLDRCFLMDYTSPNPMSLFFSPPGSSTRGQPAPEAPDCDLTIGVRLRVCSNGGGVETLESVMKELSVSPTTTGVNGLGLIKKQQKPLLSDDCNGYEIEKDIFAFSPVQDSNQDQCNESEQQDSVDVSSQPTTCKQPCILIMDSLGGHVRSGVVKILQEYLEVEWEVRKGSLRSFSKESMRGSNPQVPQQDNYSDCGVYLLQYVESFFQNPPKDFEPPMDLKEWFPLMRVKRKRTDIRKLVLKIQHQQEDTNDS</sequence>
<dbReference type="PROSITE" id="PS50600">
    <property type="entry name" value="ULP_PROTEASE"/>
    <property type="match status" value="1"/>
</dbReference>
<keyword evidence="5" id="KW-0378">Hydrolase</keyword>
<feature type="compositionally biased region" description="Low complexity" evidence="6">
    <location>
        <begin position="120"/>
        <end position="138"/>
    </location>
</feature>
<feature type="compositionally biased region" description="Polar residues" evidence="6">
    <location>
        <begin position="149"/>
        <end position="158"/>
    </location>
</feature>
<proteinExistence type="inferred from homology"/>
<evidence type="ECO:0000259" key="7">
    <source>
        <dbReference type="PROSITE" id="PS50600"/>
    </source>
</evidence>
<evidence type="ECO:0000256" key="1">
    <source>
        <dbReference type="ARBA" id="ARBA00005234"/>
    </source>
</evidence>
<feature type="domain" description="Ubiquitin-like protease family profile" evidence="7">
    <location>
        <begin position="557"/>
        <end position="905"/>
    </location>
</feature>
<dbReference type="InterPro" id="IPR003653">
    <property type="entry name" value="Peptidase_C48_C"/>
</dbReference>
<reference evidence="9" key="1">
    <citation type="submission" date="2018-06" db="EMBL/GenBank/DDBJ databases">
        <title>Genome assembly of Danube salmon.</title>
        <authorList>
            <person name="Macqueen D.J."/>
            <person name="Gundappa M.K."/>
        </authorList>
    </citation>
    <scope>NUCLEOTIDE SEQUENCE [LARGE SCALE GENOMIC DNA]</scope>
</reference>
<feature type="compositionally biased region" description="Basic and acidic residues" evidence="6">
    <location>
        <begin position="167"/>
        <end position="179"/>
    </location>
</feature>
<dbReference type="Gene3D" id="3.40.395.10">
    <property type="entry name" value="Adenoviral Proteinase, Chain A"/>
    <property type="match status" value="1"/>
</dbReference>
<name>A0A4W5RJM8_9TELE</name>
<keyword evidence="9" id="KW-1185">Reference proteome</keyword>
<dbReference type="SUPFAM" id="SSF54001">
    <property type="entry name" value="Cysteine proteinases"/>
    <property type="match status" value="1"/>
</dbReference>
<dbReference type="InterPro" id="IPR051947">
    <property type="entry name" value="Sentrin-specific_protease"/>
</dbReference>
<evidence type="ECO:0000256" key="4">
    <source>
        <dbReference type="ARBA" id="ARBA00022786"/>
    </source>
</evidence>
<dbReference type="GO" id="GO:0005634">
    <property type="term" value="C:nucleus"/>
    <property type="evidence" value="ECO:0007669"/>
    <property type="project" value="TreeGrafter"/>
</dbReference>
<reference evidence="8" key="3">
    <citation type="submission" date="2025-09" db="UniProtKB">
        <authorList>
            <consortium name="Ensembl"/>
        </authorList>
    </citation>
    <scope>IDENTIFICATION</scope>
</reference>
<dbReference type="FunFam" id="1.10.418.20:FF:000004">
    <property type="entry name" value="sentrin-specific protease 7 isoform X1"/>
    <property type="match status" value="1"/>
</dbReference>
<accession>A0A4W5RJM8</accession>
<dbReference type="GO" id="GO:0016926">
    <property type="term" value="P:protein desumoylation"/>
    <property type="evidence" value="ECO:0007669"/>
    <property type="project" value="TreeGrafter"/>
</dbReference>
<dbReference type="Gene3D" id="1.10.418.20">
    <property type="match status" value="1"/>
</dbReference>
<evidence type="ECO:0000313" key="8">
    <source>
        <dbReference type="Ensembl" id="ENSHHUP00000090151.1"/>
    </source>
</evidence>
<keyword evidence="4" id="KW-0833">Ubl conjugation pathway</keyword>
<evidence type="ECO:0000256" key="2">
    <source>
        <dbReference type="ARBA" id="ARBA00022553"/>
    </source>
</evidence>
<reference evidence="8" key="2">
    <citation type="submission" date="2025-08" db="UniProtKB">
        <authorList>
            <consortium name="Ensembl"/>
        </authorList>
    </citation>
    <scope>IDENTIFICATION</scope>
</reference>
<dbReference type="GO" id="GO:0070139">
    <property type="term" value="F:SUMO-specific endopeptidase activity"/>
    <property type="evidence" value="ECO:0007669"/>
    <property type="project" value="TreeGrafter"/>
</dbReference>
<evidence type="ECO:0000313" key="9">
    <source>
        <dbReference type="Proteomes" id="UP000314982"/>
    </source>
</evidence>
<comment type="similarity">
    <text evidence="1">Belongs to the peptidase C48 family.</text>
</comment>
<dbReference type="FunFam" id="1.10.418.20:FF:000001">
    <property type="entry name" value="sentrin-specific protease 6 isoform X1"/>
    <property type="match status" value="1"/>
</dbReference>
<dbReference type="GO" id="GO:0005737">
    <property type="term" value="C:cytoplasm"/>
    <property type="evidence" value="ECO:0007669"/>
    <property type="project" value="TreeGrafter"/>
</dbReference>
<dbReference type="GO" id="GO:0090169">
    <property type="term" value="P:regulation of spindle assembly"/>
    <property type="evidence" value="ECO:0007669"/>
    <property type="project" value="TreeGrafter"/>
</dbReference>
<dbReference type="Proteomes" id="UP000314982">
    <property type="component" value="Unassembled WGS sequence"/>
</dbReference>
<evidence type="ECO:0000256" key="3">
    <source>
        <dbReference type="ARBA" id="ARBA00022670"/>
    </source>
</evidence>
<feature type="region of interest" description="Disordered" evidence="6">
    <location>
        <begin position="112"/>
        <end position="201"/>
    </location>
</feature>
<feature type="region of interest" description="Disordered" evidence="6">
    <location>
        <begin position="349"/>
        <end position="372"/>
    </location>
</feature>
<dbReference type="STRING" id="62062.ENSHHUP00000090151"/>
<dbReference type="Pfam" id="PF02902">
    <property type="entry name" value="Peptidase_C48"/>
    <property type="match status" value="2"/>
</dbReference>
<dbReference type="GeneTree" id="ENSGT00940000155724"/>
<dbReference type="PANTHER" id="PTHR46896">
    <property type="entry name" value="SENTRIN-SPECIFIC PROTEASE"/>
    <property type="match status" value="1"/>
</dbReference>